<evidence type="ECO:0000313" key="3">
    <source>
        <dbReference type="EMBL" id="KAE8971317.1"/>
    </source>
</evidence>
<dbReference type="AlphaFoldDB" id="A0A6A3HPM8"/>
<accession>A0A6A3HPM8</accession>
<sequence length="63" mass="6582">MLVLLSLCSVAGYGASTASLRRPGSTCFRRLTLLPASTEDPSHALGRTGSRSSSGRATCLARR</sequence>
<reference evidence="3 4" key="1">
    <citation type="submission" date="2018-09" db="EMBL/GenBank/DDBJ databases">
        <title>Genomic investigation of the strawberry pathogen Phytophthora fragariae indicates pathogenicity is determined by transcriptional variation in three key races.</title>
        <authorList>
            <person name="Adams T.M."/>
            <person name="Armitage A.D."/>
            <person name="Sobczyk M.K."/>
            <person name="Bates H.J."/>
            <person name="Dunwell J.M."/>
            <person name="Nellist C.F."/>
            <person name="Harrison R.J."/>
        </authorList>
    </citation>
    <scope>NUCLEOTIDE SEQUENCE [LARGE SCALE GENOMIC DNA]</scope>
    <source>
        <strain evidence="3 4">SCRP245</strain>
    </source>
</reference>
<organism evidence="3 4">
    <name type="scientific">Phytophthora fragariae</name>
    <dbReference type="NCBI Taxonomy" id="53985"/>
    <lineage>
        <taxon>Eukaryota</taxon>
        <taxon>Sar</taxon>
        <taxon>Stramenopiles</taxon>
        <taxon>Oomycota</taxon>
        <taxon>Peronosporomycetes</taxon>
        <taxon>Peronosporales</taxon>
        <taxon>Peronosporaceae</taxon>
        <taxon>Phytophthora</taxon>
    </lineage>
</organism>
<comment type="caution">
    <text evidence="3">The sequence shown here is derived from an EMBL/GenBank/DDBJ whole genome shotgun (WGS) entry which is preliminary data.</text>
</comment>
<feature type="region of interest" description="Disordered" evidence="1">
    <location>
        <begin position="39"/>
        <end position="63"/>
    </location>
</feature>
<gene>
    <name evidence="3" type="ORF">PF011_g26076</name>
</gene>
<name>A0A6A3HPM8_9STRA</name>
<evidence type="ECO:0008006" key="5">
    <source>
        <dbReference type="Google" id="ProtNLM"/>
    </source>
</evidence>
<keyword evidence="2" id="KW-0732">Signal</keyword>
<evidence type="ECO:0000256" key="2">
    <source>
        <dbReference type="SAM" id="SignalP"/>
    </source>
</evidence>
<feature type="compositionally biased region" description="Low complexity" evidence="1">
    <location>
        <begin position="46"/>
        <end position="56"/>
    </location>
</feature>
<evidence type="ECO:0000256" key="1">
    <source>
        <dbReference type="SAM" id="MobiDB-lite"/>
    </source>
</evidence>
<dbReference type="EMBL" id="QXFW01003352">
    <property type="protein sequence ID" value="KAE8971317.1"/>
    <property type="molecule type" value="Genomic_DNA"/>
</dbReference>
<feature type="signal peptide" evidence="2">
    <location>
        <begin position="1"/>
        <end position="16"/>
    </location>
</feature>
<dbReference type="Proteomes" id="UP000460718">
    <property type="component" value="Unassembled WGS sequence"/>
</dbReference>
<feature type="chain" id="PRO_5025551519" description="RxLR effector protein" evidence="2">
    <location>
        <begin position="17"/>
        <end position="63"/>
    </location>
</feature>
<evidence type="ECO:0000313" key="4">
    <source>
        <dbReference type="Proteomes" id="UP000460718"/>
    </source>
</evidence>
<proteinExistence type="predicted"/>
<protein>
    <recommendedName>
        <fullName evidence="5">RxLR effector protein</fullName>
    </recommendedName>
</protein>